<evidence type="ECO:0000313" key="2">
    <source>
        <dbReference type="EMBL" id="SNW63045.1"/>
    </source>
</evidence>
<dbReference type="EMBL" id="LT906555">
    <property type="protein sequence ID" value="SNW63045.1"/>
    <property type="molecule type" value="Genomic_DNA"/>
</dbReference>
<evidence type="ECO:0000259" key="1">
    <source>
        <dbReference type="SMART" id="SM00256"/>
    </source>
</evidence>
<dbReference type="Proteomes" id="UP000236316">
    <property type="component" value="Segment"/>
</dbReference>
<organism evidence="2">
    <name type="scientific">Orpheovirus IHUMI-LCC2</name>
    <dbReference type="NCBI Taxonomy" id="2023057"/>
    <lineage>
        <taxon>Viruses</taxon>
        <taxon>Varidnaviria</taxon>
        <taxon>Bamfordvirae</taxon>
        <taxon>Nucleocytoviricota</taxon>
        <taxon>Megaviricetes</taxon>
        <taxon>Pimascovirales</taxon>
        <taxon>Ocovirineae</taxon>
        <taxon>Orpheoviridae</taxon>
        <taxon>Alphaorpheovirus</taxon>
        <taxon>Alphaorpheovirus massiliense</taxon>
    </lineage>
</organism>
<accession>A0A2I2L668</accession>
<dbReference type="InterPro" id="IPR001810">
    <property type="entry name" value="F-box_dom"/>
</dbReference>
<name>A0A2I2L668_9VIRU</name>
<dbReference type="RefSeq" id="YP_009449347.1">
    <property type="nucleotide sequence ID" value="NC_036594.1"/>
</dbReference>
<sequence length="224" mass="26856">MDTIPNDIINEIMSNAFTTKDIFNLMQTCTRFKSLDNPKIFQNYYRYNYLQEDNIELYDMLNKHVNMSSDCPSYIWKRICLHHDINIKDILLHINDRKYNQYNNDTTVRCINNNSNYLYEDYNDHYLFNNILKYCNRKGINKYEIIACHTLFHKATTIGNMMYICKDGNVMNKKMYRGNFVSTILVIDDGFYNECSQNINSEYYTLIFIILNLVINLYFRPPSI</sequence>
<protein>
    <submittedName>
        <fullName evidence="2">F-box domain-containing protein</fullName>
    </submittedName>
</protein>
<feature type="domain" description="F-box" evidence="1">
    <location>
        <begin position="4"/>
        <end position="44"/>
    </location>
</feature>
<reference evidence="2" key="1">
    <citation type="submission" date="2017-08" db="EMBL/GenBank/DDBJ databases">
        <authorList>
            <consortium name="Urmite Genomes"/>
        </authorList>
    </citation>
    <scope>NUCLEOTIDE SEQUENCE [LARGE SCALE GENOMIC DNA]</scope>
    <source>
        <strain evidence="2">IHUMI-LCC2</strain>
    </source>
</reference>
<evidence type="ECO:0000313" key="3">
    <source>
        <dbReference type="Proteomes" id="UP000236316"/>
    </source>
</evidence>
<dbReference type="CDD" id="cd09917">
    <property type="entry name" value="F-box_SF"/>
    <property type="match status" value="1"/>
</dbReference>
<dbReference type="SMART" id="SM00256">
    <property type="entry name" value="FBOX"/>
    <property type="match status" value="1"/>
</dbReference>
<dbReference type="GeneID" id="35381810"/>
<proteinExistence type="predicted"/>
<gene>
    <name evidence="2" type="ORF">ORPV_1141</name>
</gene>
<keyword evidence="3" id="KW-1185">Reference proteome</keyword>
<dbReference type="KEGG" id="vg:35381810"/>